<dbReference type="Pfam" id="PF25462">
    <property type="entry name" value="Beta-barrel_INTS6"/>
    <property type="match status" value="1"/>
</dbReference>
<gene>
    <name evidence="3" type="ORF">CTEN210_11149</name>
</gene>
<evidence type="ECO:0000313" key="3">
    <source>
        <dbReference type="EMBL" id="GFH54673.1"/>
    </source>
</evidence>
<dbReference type="PANTHER" id="PTHR12957">
    <property type="entry name" value="DEAD/H BOX POLYPEPTIDE 26/DICE1-RELATED"/>
    <property type="match status" value="1"/>
</dbReference>
<dbReference type="PANTHER" id="PTHR12957:SF2">
    <property type="entry name" value="INTEGRATOR COMPLEX SUBUNIT 6"/>
    <property type="match status" value="1"/>
</dbReference>
<evidence type="ECO:0000256" key="1">
    <source>
        <dbReference type="SAM" id="MobiDB-lite"/>
    </source>
</evidence>
<feature type="compositionally biased region" description="Low complexity" evidence="1">
    <location>
        <begin position="845"/>
        <end position="860"/>
    </location>
</feature>
<feature type="domain" description="WW" evidence="2">
    <location>
        <begin position="1071"/>
        <end position="1105"/>
    </location>
</feature>
<dbReference type="InterPro" id="IPR057413">
    <property type="entry name" value="Beta-barrel_INTS6"/>
</dbReference>
<protein>
    <recommendedName>
        <fullName evidence="2">WW domain-containing protein</fullName>
    </recommendedName>
</protein>
<name>A0AAD3CZ36_9STRA</name>
<dbReference type="Proteomes" id="UP001054902">
    <property type="component" value="Unassembled WGS sequence"/>
</dbReference>
<dbReference type="SUPFAM" id="SSF51045">
    <property type="entry name" value="WW domain"/>
    <property type="match status" value="1"/>
</dbReference>
<feature type="region of interest" description="Disordered" evidence="1">
    <location>
        <begin position="844"/>
        <end position="1074"/>
    </location>
</feature>
<evidence type="ECO:0000259" key="2">
    <source>
        <dbReference type="PROSITE" id="PS50020"/>
    </source>
</evidence>
<comment type="caution">
    <text evidence="3">The sequence shown here is derived from an EMBL/GenBank/DDBJ whole genome shotgun (WGS) entry which is preliminary data.</text>
</comment>
<dbReference type="SMART" id="SM00456">
    <property type="entry name" value="WW"/>
    <property type="match status" value="1"/>
</dbReference>
<keyword evidence="4" id="KW-1185">Reference proteome</keyword>
<dbReference type="CDD" id="cd00201">
    <property type="entry name" value="WW"/>
    <property type="match status" value="1"/>
</dbReference>
<dbReference type="Gene3D" id="3.40.50.410">
    <property type="entry name" value="von Willebrand factor, type A domain"/>
    <property type="match status" value="1"/>
</dbReference>
<reference evidence="3 4" key="1">
    <citation type="journal article" date="2021" name="Sci. Rep.">
        <title>The genome of the diatom Chaetoceros tenuissimus carries an ancient integrated fragment of an extant virus.</title>
        <authorList>
            <person name="Hongo Y."/>
            <person name="Kimura K."/>
            <person name="Takaki Y."/>
            <person name="Yoshida Y."/>
            <person name="Baba S."/>
            <person name="Kobayashi G."/>
            <person name="Nagasaki K."/>
            <person name="Hano T."/>
            <person name="Tomaru Y."/>
        </authorList>
    </citation>
    <scope>NUCLEOTIDE SEQUENCE [LARGE SCALE GENOMIC DNA]</scope>
    <source>
        <strain evidence="3 4">NIES-3715</strain>
    </source>
</reference>
<feature type="compositionally biased region" description="Low complexity" evidence="1">
    <location>
        <begin position="1010"/>
        <end position="1020"/>
    </location>
</feature>
<dbReference type="GO" id="GO:0032039">
    <property type="term" value="C:integrator complex"/>
    <property type="evidence" value="ECO:0007669"/>
    <property type="project" value="TreeGrafter"/>
</dbReference>
<feature type="compositionally biased region" description="Pro residues" evidence="1">
    <location>
        <begin position="1044"/>
        <end position="1063"/>
    </location>
</feature>
<organism evidence="3 4">
    <name type="scientific">Chaetoceros tenuissimus</name>
    <dbReference type="NCBI Taxonomy" id="426638"/>
    <lineage>
        <taxon>Eukaryota</taxon>
        <taxon>Sar</taxon>
        <taxon>Stramenopiles</taxon>
        <taxon>Ochrophyta</taxon>
        <taxon>Bacillariophyta</taxon>
        <taxon>Coscinodiscophyceae</taxon>
        <taxon>Chaetocerotophycidae</taxon>
        <taxon>Chaetocerotales</taxon>
        <taxon>Chaetocerotaceae</taxon>
        <taxon>Chaetoceros</taxon>
    </lineage>
</organism>
<dbReference type="AlphaFoldDB" id="A0AAD3CZ36"/>
<dbReference type="GO" id="GO:0034472">
    <property type="term" value="P:snRNA 3'-end processing"/>
    <property type="evidence" value="ECO:0007669"/>
    <property type="project" value="TreeGrafter"/>
</dbReference>
<sequence>MIVVFVVDTSPSMGETLVSKNGSSLSKLDLAKMTVESLVKMMERRVHEHNMKVQSDTWPLKFIKNLGFGLIPNDQFLLLSTGRQRTSSSFGAAGGRLLVGFGPQENKSNDASAEHFQVYSMQNRKNEFDKELKNLKANDWNKEDESFPQDGGGALGLNAALSQGLQLLSRHRLQSRCTENFGLGRLPSNAVLTTVGMNNSQGGGMQQASNALQPACLILLSDGECLRKLPSEGGGQLQLQFGNLPLREFYQEPFRWDQRVCCLGIGSSVNNLHPSLRAFCDVSGGMLTSINSVPDISQAATAISRLLAPKLPQTWPLQNPLRLPHIPPANSENSINVSEEVFVNGGPVCAFQVLERASNGQAGSLHRAMLLYSPSWHNDAVKTTSNNNQTLPPLWCIPENYFPSKKLESLPPRKAQPLLNYTRFYQAVDTCAFDPHKVMQMLHRLDHFIVANRLMSHGTQPNAVRLLQRDIYICHWLDKDGRTTGRGGPSTQKGGPEHFPIFVNGAGRSELGDGNGQNALNIGILHISNDTTQKTPATLTLLPPEPHILIPLLLKAAEVEHRQLKKAAVSTDDPTKLLNIFKNLLMDEGWRSEMRAYLYRVPPYYHPSLRRCLRVILPPSVHNLLNLETAESAIAQCLSRTIAQKIRNGEQMSKATNDRQEQQEGEYRRQTAEINSMAEIANLRHGQFDCRSSVSNFLNALRHMPPPKKENEEQNEKTPHASSAKSNTIEDNYFDPLGDLPAECLLPFYESRRRWIFGGDGLTTRGLFVEGVHNKTNSHYFKANRDPLDESLLAVAGVGASTLNKTNISKMGDFKERLLFTEQPIIGYGSLDSAVSPISTAVDGSPISDDISDDSLPSSLFDPETGEFDDSPQARLRTRLMVNFGNPYKEQRGNKVVPSKYADQRPPSQKSISKNSEGSSSGSPPHDPFSNIEGEGEAVALSPPRIEGNKSKIPKRPASDQANRPPEKRARVNSKEDASFQPSTPPSVKKVIKVEGSKKKPAPPLPLPSSRPSKKQSQQQPKPPPARPPPPPPKKQVQQQKAIKPPPPNKQTPQQKIPPPPPENSEAKPNIQLPPGWITVFSKSQRKWYYFDKKTNRSVWEWPPPK</sequence>
<dbReference type="InterPro" id="IPR001202">
    <property type="entry name" value="WW_dom"/>
</dbReference>
<dbReference type="Pfam" id="PF00397">
    <property type="entry name" value="WW"/>
    <property type="match status" value="1"/>
</dbReference>
<feature type="compositionally biased region" description="Basic and acidic residues" evidence="1">
    <location>
        <begin position="707"/>
        <end position="719"/>
    </location>
</feature>
<feature type="compositionally biased region" description="Polar residues" evidence="1">
    <location>
        <begin position="720"/>
        <end position="729"/>
    </location>
</feature>
<dbReference type="InterPro" id="IPR036465">
    <property type="entry name" value="vWFA_dom_sf"/>
</dbReference>
<dbReference type="PROSITE" id="PS50020">
    <property type="entry name" value="WW_DOMAIN_2"/>
    <property type="match status" value="1"/>
</dbReference>
<dbReference type="Gene3D" id="2.20.70.10">
    <property type="match status" value="1"/>
</dbReference>
<dbReference type="InterPro" id="IPR051113">
    <property type="entry name" value="Integrator_subunit6"/>
</dbReference>
<feature type="compositionally biased region" description="Basic and acidic residues" evidence="1">
    <location>
        <begin position="965"/>
        <end position="978"/>
    </location>
</feature>
<accession>A0AAD3CZ36</accession>
<proteinExistence type="predicted"/>
<evidence type="ECO:0000313" key="4">
    <source>
        <dbReference type="Proteomes" id="UP001054902"/>
    </source>
</evidence>
<feature type="compositionally biased region" description="Pro residues" evidence="1">
    <location>
        <begin position="1021"/>
        <end position="1034"/>
    </location>
</feature>
<feature type="compositionally biased region" description="Low complexity" evidence="1">
    <location>
        <begin position="908"/>
        <end position="923"/>
    </location>
</feature>
<dbReference type="InterPro" id="IPR036020">
    <property type="entry name" value="WW_dom_sf"/>
</dbReference>
<dbReference type="EMBL" id="BLLK01000047">
    <property type="protein sequence ID" value="GFH54673.1"/>
    <property type="molecule type" value="Genomic_DNA"/>
</dbReference>
<feature type="region of interest" description="Disordered" evidence="1">
    <location>
        <begin position="701"/>
        <end position="729"/>
    </location>
</feature>